<feature type="domain" description="ATP-dependent DNA helicase Hel308-like" evidence="1">
    <location>
        <begin position="98"/>
        <end position="199"/>
    </location>
</feature>
<dbReference type="SUPFAM" id="SSF158702">
    <property type="entry name" value="Sec63 N-terminal domain-like"/>
    <property type="match status" value="1"/>
</dbReference>
<dbReference type="SUPFAM" id="SSF46785">
    <property type="entry name" value="Winged helix' DNA-binding domain"/>
    <property type="match status" value="1"/>
</dbReference>
<comment type="caution">
    <text evidence="2">The sequence shown here is derived from an EMBL/GenBank/DDBJ whole genome shotgun (WGS) entry which is preliminary data.</text>
</comment>
<dbReference type="AlphaFoldDB" id="A0ABD5S529"/>
<dbReference type="Proteomes" id="UP001596328">
    <property type="component" value="Unassembled WGS sequence"/>
</dbReference>
<dbReference type="Pfam" id="PF21280">
    <property type="entry name" value="Helicase_dom4_arc"/>
    <property type="match status" value="1"/>
</dbReference>
<name>A0ABD5S529_9EURY</name>
<evidence type="ECO:0000313" key="3">
    <source>
        <dbReference type="Proteomes" id="UP001596328"/>
    </source>
</evidence>
<keyword evidence="2" id="KW-0067">ATP-binding</keyword>
<feature type="non-terminal residue" evidence="2">
    <location>
        <position position="1"/>
    </location>
</feature>
<evidence type="ECO:0000259" key="1">
    <source>
        <dbReference type="Pfam" id="PF21280"/>
    </source>
</evidence>
<dbReference type="InterPro" id="IPR036390">
    <property type="entry name" value="WH_DNA-bd_sf"/>
</dbReference>
<keyword evidence="2" id="KW-0547">Nucleotide-binding</keyword>
<dbReference type="EMBL" id="JBHSWU010001406">
    <property type="protein sequence ID" value="MFC6726803.1"/>
    <property type="molecule type" value="Genomic_DNA"/>
</dbReference>
<dbReference type="Gene3D" id="1.10.3380.30">
    <property type="match status" value="1"/>
</dbReference>
<keyword evidence="3" id="KW-1185">Reference proteome</keyword>
<accession>A0ABD5S529</accession>
<organism evidence="2 3">
    <name type="scientific">Halobium palmae</name>
    <dbReference type="NCBI Taxonomy" id="1776492"/>
    <lineage>
        <taxon>Archaea</taxon>
        <taxon>Methanobacteriati</taxon>
        <taxon>Methanobacteriota</taxon>
        <taxon>Stenosarchaea group</taxon>
        <taxon>Halobacteria</taxon>
        <taxon>Halobacteriales</taxon>
        <taxon>Haloferacaceae</taxon>
        <taxon>Halobium</taxon>
    </lineage>
</organism>
<dbReference type="InterPro" id="IPR048772">
    <property type="entry name" value="Hel308-like_dom4"/>
</dbReference>
<evidence type="ECO:0000313" key="2">
    <source>
        <dbReference type="EMBL" id="MFC6726803.1"/>
    </source>
</evidence>
<dbReference type="GO" id="GO:0004386">
    <property type="term" value="F:helicase activity"/>
    <property type="evidence" value="ECO:0007669"/>
    <property type="project" value="UniProtKB-KW"/>
</dbReference>
<reference evidence="2 3" key="1">
    <citation type="journal article" date="2019" name="Int. J. Syst. Evol. Microbiol.">
        <title>The Global Catalogue of Microorganisms (GCM) 10K type strain sequencing project: providing services to taxonomists for standard genome sequencing and annotation.</title>
        <authorList>
            <consortium name="The Broad Institute Genomics Platform"/>
            <consortium name="The Broad Institute Genome Sequencing Center for Infectious Disease"/>
            <person name="Wu L."/>
            <person name="Ma J."/>
        </authorList>
    </citation>
    <scope>NUCLEOTIDE SEQUENCE [LARGE SCALE GENOMIC DNA]</scope>
    <source>
        <strain evidence="2 3">NBRC 111368</strain>
    </source>
</reference>
<feature type="non-terminal residue" evidence="2">
    <location>
        <position position="200"/>
    </location>
</feature>
<keyword evidence="2" id="KW-0378">Hydrolase</keyword>
<sequence>AAGFADTREGVRDALGATFYAHQTPEDDLSGIVHAVVAELADMGMVEVDPREGDVDRVAATPLGSQVSKQYVTPETGVRIVEGLRATAEMDPGDVTELTILEVVCDAPDMQDTYLGNRERADMYQFATRHAAELTTAMGETDEFERWLESVKTARILYEWTEGADVETLVERYRIGPGDLESRVERVEWLLGAADALADL</sequence>
<gene>
    <name evidence="2" type="ORF">ACFQE1_20995</name>
</gene>
<proteinExistence type="predicted"/>
<protein>
    <submittedName>
        <fullName evidence="2">DEAD/DEAH box helicase</fullName>
    </submittedName>
</protein>
<keyword evidence="2" id="KW-0347">Helicase</keyword>